<dbReference type="KEGG" id="bvk:117236696"/>
<organism evidence="9 10">
    <name type="scientific">Bombus vosnesenskii</name>
    <dbReference type="NCBI Taxonomy" id="207650"/>
    <lineage>
        <taxon>Eukaryota</taxon>
        <taxon>Metazoa</taxon>
        <taxon>Ecdysozoa</taxon>
        <taxon>Arthropoda</taxon>
        <taxon>Hexapoda</taxon>
        <taxon>Insecta</taxon>
        <taxon>Pterygota</taxon>
        <taxon>Neoptera</taxon>
        <taxon>Endopterygota</taxon>
        <taxon>Hymenoptera</taxon>
        <taxon>Apocrita</taxon>
        <taxon>Aculeata</taxon>
        <taxon>Apoidea</taxon>
        <taxon>Anthophila</taxon>
        <taxon>Apidae</taxon>
        <taxon>Bombus</taxon>
        <taxon>Pyrobombus</taxon>
    </lineage>
</organism>
<dbReference type="PANTHER" id="PTHR12708:SF0">
    <property type="entry name" value="DNA POLYMERASE EPSILON SUBUNIT 2"/>
    <property type="match status" value="1"/>
</dbReference>
<dbReference type="RefSeq" id="XP_033355747.1">
    <property type="nucleotide sequence ID" value="XM_033499856.1"/>
</dbReference>
<dbReference type="CTD" id="136029154"/>
<dbReference type="Pfam" id="PF12213">
    <property type="entry name" value="Dpoe2NT"/>
    <property type="match status" value="1"/>
</dbReference>
<comment type="subcellular location">
    <subcellularLocation>
        <location evidence="1 6">Nucleus</location>
    </subcellularLocation>
</comment>
<dbReference type="GeneID" id="117236696"/>
<dbReference type="PANTHER" id="PTHR12708">
    <property type="entry name" value="DNA POLYMERASE EPSILON SUBUNIT B"/>
    <property type="match status" value="1"/>
</dbReference>
<dbReference type="Gene3D" id="1.10.8.60">
    <property type="match status" value="1"/>
</dbReference>
<name>A0A6J3KRN8_9HYME</name>
<dbReference type="AlphaFoldDB" id="A0A6J3KRN8"/>
<keyword evidence="9" id="KW-1185">Reference proteome</keyword>
<protein>
    <recommendedName>
        <fullName evidence="6">DNA polymerase epsilon subunit</fullName>
    </recommendedName>
    <alternativeName>
        <fullName evidence="6">DNA polymerase II subunit 2</fullName>
    </alternativeName>
</protein>
<keyword evidence="3 6" id="KW-0235">DNA replication</keyword>
<reference evidence="10" key="1">
    <citation type="submission" date="2025-08" db="UniProtKB">
        <authorList>
            <consortium name="RefSeq"/>
        </authorList>
    </citation>
    <scope>IDENTIFICATION</scope>
    <source>
        <tissue evidence="10">Muscle</tissue>
    </source>
</reference>
<evidence type="ECO:0000256" key="6">
    <source>
        <dbReference type="PIRNR" id="PIRNR000799"/>
    </source>
</evidence>
<keyword evidence="5 6" id="KW-0539">Nucleus</keyword>
<evidence type="ECO:0000256" key="3">
    <source>
        <dbReference type="ARBA" id="ARBA00022705"/>
    </source>
</evidence>
<evidence type="ECO:0000313" key="9">
    <source>
        <dbReference type="Proteomes" id="UP000504631"/>
    </source>
</evidence>
<feature type="domain" description="DNA polymerase alpha/delta/epsilon subunit B" evidence="7">
    <location>
        <begin position="280"/>
        <end position="477"/>
    </location>
</feature>
<dbReference type="Gene3D" id="3.60.21.60">
    <property type="match status" value="1"/>
</dbReference>
<comment type="function">
    <text evidence="6">Participates in DNA repair and in chromosomal DNA replication.</text>
</comment>
<dbReference type="Proteomes" id="UP000504631">
    <property type="component" value="Unplaced"/>
</dbReference>
<evidence type="ECO:0000256" key="2">
    <source>
        <dbReference type="ARBA" id="ARBA00009560"/>
    </source>
</evidence>
<dbReference type="GO" id="GO:0003677">
    <property type="term" value="F:DNA binding"/>
    <property type="evidence" value="ECO:0007669"/>
    <property type="project" value="UniProtKB-UniRule"/>
</dbReference>
<dbReference type="GO" id="GO:0006261">
    <property type="term" value="P:DNA-templated DNA replication"/>
    <property type="evidence" value="ECO:0007669"/>
    <property type="project" value="InterPro"/>
</dbReference>
<sequence>MPGEKLINAVQSTFSLYGLVLSRKLSISLAKELLNVEENEREMWLMQVIEQVLAQNLSDTQITIENLKLAIEECIKPNALKDTETVLNVIDVFDIPRIKYELSENKFVLETVTPNLVAEAQYKSILFKDRFELLWYRTMRHELFTPPMPGERKKDWIELVPIEHLLSGSKEGNVYVMGLLSQLVEGEYYLEDTGGTIKVDLQKARFQDGLIMECSIVIANGDFKDGILHVKNLGFPPAESSSNARVDFGNANTFGGLSKFSLKLSEKLKTYEESNKDGMIVFVSEMWLDDKIVLRKFKIMLEGYSEYPPIAFVLCGHFLSFPAKPSSRQKLIEGLKNLADIIIQYPDINQTSKFIFVPAIDDIGSPKILPKLPLPKNLTEDFRKNIPGAIFATNPCRIQYCTKEIVVLRGDILTKMCRNTLYFPFQGNIHDHYAKSIISQSHLTPLSLPMLPIYWKYNHALQIYPTPDLIVTADGFEAYETTYSSCHIINPGSFSKNDHSFKVYVPALNLVEHCAIPKDMDGV</sequence>
<dbReference type="GO" id="GO:0008622">
    <property type="term" value="C:epsilon DNA polymerase complex"/>
    <property type="evidence" value="ECO:0007669"/>
    <property type="project" value="UniProtKB-UniRule"/>
</dbReference>
<evidence type="ECO:0000259" key="7">
    <source>
        <dbReference type="Pfam" id="PF04042"/>
    </source>
</evidence>
<keyword evidence="4 6" id="KW-0238">DNA-binding</keyword>
<comment type="similarity">
    <text evidence="2 6">Belongs to the DNA polymerase epsilon subunit B family.</text>
</comment>
<dbReference type="InterPro" id="IPR016266">
    <property type="entry name" value="POLE2"/>
</dbReference>
<dbReference type="InterPro" id="IPR024639">
    <property type="entry name" value="DNA_pol_e_bsu_N"/>
</dbReference>
<dbReference type="Pfam" id="PF04042">
    <property type="entry name" value="DNA_pol_E_B"/>
    <property type="match status" value="1"/>
</dbReference>
<gene>
    <name evidence="10" type="primary">LOC117236696</name>
</gene>
<dbReference type="SUPFAM" id="SSF101756">
    <property type="entry name" value="Hypothetical protein YgiW"/>
    <property type="match status" value="1"/>
</dbReference>
<evidence type="ECO:0000259" key="8">
    <source>
        <dbReference type="Pfam" id="PF12213"/>
    </source>
</evidence>
<evidence type="ECO:0000256" key="1">
    <source>
        <dbReference type="ARBA" id="ARBA00004123"/>
    </source>
</evidence>
<evidence type="ECO:0000313" key="10">
    <source>
        <dbReference type="RefSeq" id="XP_033355747.1"/>
    </source>
</evidence>
<evidence type="ECO:0000256" key="4">
    <source>
        <dbReference type="ARBA" id="ARBA00023125"/>
    </source>
</evidence>
<proteinExistence type="inferred from homology"/>
<accession>A0A6J3KRN8</accession>
<dbReference type="InterPro" id="IPR036700">
    <property type="entry name" value="BOBF_sf"/>
</dbReference>
<feature type="domain" description="DNA polymerase epsilon subunit B N-terminal" evidence="8">
    <location>
        <begin position="6"/>
        <end position="74"/>
    </location>
</feature>
<dbReference type="PIRSF" id="PIRSF000799">
    <property type="entry name" value="DNA_pol_eps_2"/>
    <property type="match status" value="1"/>
</dbReference>
<dbReference type="InterPro" id="IPR007185">
    <property type="entry name" value="DNA_pol_a/d/e_bsu"/>
</dbReference>
<dbReference type="GO" id="GO:0042276">
    <property type="term" value="P:error-prone translesion synthesis"/>
    <property type="evidence" value="ECO:0007669"/>
    <property type="project" value="TreeGrafter"/>
</dbReference>
<evidence type="ECO:0000256" key="5">
    <source>
        <dbReference type="ARBA" id="ARBA00023242"/>
    </source>
</evidence>